<evidence type="ECO:0000313" key="6">
    <source>
        <dbReference type="Proteomes" id="UP001341840"/>
    </source>
</evidence>
<evidence type="ECO:0000313" key="5">
    <source>
        <dbReference type="EMBL" id="MED6113662.1"/>
    </source>
</evidence>
<protein>
    <recommendedName>
        <fullName evidence="4">Ubiquitin-like protease family profile domain-containing protein</fullName>
    </recommendedName>
</protein>
<organism evidence="5 6">
    <name type="scientific">Stylosanthes scabra</name>
    <dbReference type="NCBI Taxonomy" id="79078"/>
    <lineage>
        <taxon>Eukaryota</taxon>
        <taxon>Viridiplantae</taxon>
        <taxon>Streptophyta</taxon>
        <taxon>Embryophyta</taxon>
        <taxon>Tracheophyta</taxon>
        <taxon>Spermatophyta</taxon>
        <taxon>Magnoliopsida</taxon>
        <taxon>eudicotyledons</taxon>
        <taxon>Gunneridae</taxon>
        <taxon>Pentapetalae</taxon>
        <taxon>rosids</taxon>
        <taxon>fabids</taxon>
        <taxon>Fabales</taxon>
        <taxon>Fabaceae</taxon>
        <taxon>Papilionoideae</taxon>
        <taxon>50 kb inversion clade</taxon>
        <taxon>dalbergioids sensu lato</taxon>
        <taxon>Dalbergieae</taxon>
        <taxon>Pterocarpus clade</taxon>
        <taxon>Stylosanthes</taxon>
    </lineage>
</organism>
<gene>
    <name evidence="5" type="ORF">PIB30_072935</name>
</gene>
<keyword evidence="2" id="KW-0645">Protease</keyword>
<evidence type="ECO:0000259" key="4">
    <source>
        <dbReference type="Pfam" id="PF02902"/>
    </source>
</evidence>
<proteinExistence type="inferred from homology"/>
<dbReference type="Gene3D" id="3.40.395.10">
    <property type="entry name" value="Adenoviral Proteinase, Chain A"/>
    <property type="match status" value="1"/>
</dbReference>
<dbReference type="SUPFAM" id="SSF54001">
    <property type="entry name" value="Cysteine proteinases"/>
    <property type="match status" value="1"/>
</dbReference>
<feature type="domain" description="Ubiquitin-like protease family profile" evidence="4">
    <location>
        <begin position="169"/>
        <end position="259"/>
    </location>
</feature>
<keyword evidence="3" id="KW-0378">Hydrolase</keyword>
<dbReference type="Proteomes" id="UP001341840">
    <property type="component" value="Unassembled WGS sequence"/>
</dbReference>
<comment type="similarity">
    <text evidence="1">Belongs to the peptidase C48 family.</text>
</comment>
<dbReference type="Pfam" id="PF02902">
    <property type="entry name" value="Peptidase_C48"/>
    <property type="match status" value="1"/>
</dbReference>
<dbReference type="InterPro" id="IPR003653">
    <property type="entry name" value="Peptidase_C48_C"/>
</dbReference>
<evidence type="ECO:0000256" key="1">
    <source>
        <dbReference type="ARBA" id="ARBA00005234"/>
    </source>
</evidence>
<dbReference type="EMBL" id="JASCZI010000874">
    <property type="protein sequence ID" value="MED6113662.1"/>
    <property type="molecule type" value="Genomic_DNA"/>
</dbReference>
<name>A0ABU6QPC4_9FABA</name>
<reference evidence="5 6" key="1">
    <citation type="journal article" date="2023" name="Plants (Basel)">
        <title>Bridging the Gap: Combining Genomics and Transcriptomics Approaches to Understand Stylosanthes scabra, an Orphan Legume from the Brazilian Caatinga.</title>
        <authorList>
            <person name="Ferreira-Neto J.R.C."/>
            <person name="da Silva M.D."/>
            <person name="Binneck E."/>
            <person name="de Melo N.F."/>
            <person name="da Silva R.H."/>
            <person name="de Melo A.L.T.M."/>
            <person name="Pandolfi V."/>
            <person name="Bustamante F.O."/>
            <person name="Brasileiro-Vidal A.C."/>
            <person name="Benko-Iseppon A.M."/>
        </authorList>
    </citation>
    <scope>NUCLEOTIDE SEQUENCE [LARGE SCALE GENOMIC DNA]</scope>
    <source>
        <tissue evidence="5">Leaves</tissue>
    </source>
</reference>
<sequence length="261" mass="30401">MEEKNNGPEETRVDPSILRYPNAIANTEVPVEVESDGISWYTVTNMFKDLKKSIIEENNRTRLQIAEQGGQLGMILYRCNCHQRAKDNHVNDFSKESETRGQPHRPVTSSGRCFNMVCRPPKEMVFCGKELAITTYIYNDVLPKLKSLVDFKRGTMTRETMLSLMYGEILKDEVIDMVVDNLADEKDQLRWFLPTEFLHMALNPLEYDEARVDCRTEQYMGKYEDVSKVYSPMVRDGHWFLLVIDAQFDTMTYYDSLKDET</sequence>
<comment type="caution">
    <text evidence="5">The sequence shown here is derived from an EMBL/GenBank/DDBJ whole genome shotgun (WGS) entry which is preliminary data.</text>
</comment>
<keyword evidence="6" id="KW-1185">Reference proteome</keyword>
<evidence type="ECO:0000256" key="2">
    <source>
        <dbReference type="ARBA" id="ARBA00022670"/>
    </source>
</evidence>
<dbReference type="InterPro" id="IPR038765">
    <property type="entry name" value="Papain-like_cys_pep_sf"/>
</dbReference>
<accession>A0ABU6QPC4</accession>
<evidence type="ECO:0000256" key="3">
    <source>
        <dbReference type="ARBA" id="ARBA00022801"/>
    </source>
</evidence>